<protein>
    <recommendedName>
        <fullName evidence="3">Ribosome maturation factor RimP</fullName>
    </recommendedName>
</protein>
<evidence type="ECO:0000256" key="2">
    <source>
        <dbReference type="ARBA" id="ARBA00022517"/>
    </source>
</evidence>
<dbReference type="PANTHER" id="PTHR33867:SF1">
    <property type="entry name" value="RIBOSOME MATURATION FACTOR RIMP"/>
    <property type="match status" value="1"/>
</dbReference>
<dbReference type="InterPro" id="IPR028998">
    <property type="entry name" value="RimP_C"/>
</dbReference>
<reference evidence="7 9" key="3">
    <citation type="journal article" date="2021" name="Sci. Rep.">
        <title>The distribution of antibiotic resistance genes in chicken gut microbiota commensals.</title>
        <authorList>
            <person name="Juricova H."/>
            <person name="Matiasovicova J."/>
            <person name="Kubasova T."/>
            <person name="Cejkova D."/>
            <person name="Rychlik I."/>
        </authorList>
    </citation>
    <scope>NUCLEOTIDE SEQUENCE [LARGE SCALE GENOMIC DNA]</scope>
    <source>
        <strain evidence="7 9">An423</strain>
    </source>
</reference>
<comment type="caution">
    <text evidence="6">The sequence shown here is derived from an EMBL/GenBank/DDBJ whole genome shotgun (WGS) entry which is preliminary data.</text>
</comment>
<dbReference type="CDD" id="cd01734">
    <property type="entry name" value="YlxS_C"/>
    <property type="match status" value="1"/>
</dbReference>
<comment type="function">
    <text evidence="3">Required for maturation of 30S ribosomal subunits.</text>
</comment>
<dbReference type="RefSeq" id="WP_183375746.1">
    <property type="nucleotide sequence ID" value="NZ_CALVCN010000007.1"/>
</dbReference>
<evidence type="ECO:0000259" key="5">
    <source>
        <dbReference type="Pfam" id="PF17384"/>
    </source>
</evidence>
<gene>
    <name evidence="3" type="primary">rimP</name>
    <name evidence="7" type="ORF">H5982_01865</name>
    <name evidence="6" type="ORF">HNQ43_001195</name>
</gene>
<feature type="domain" description="Ribosome maturation factor RimP C-terminal" evidence="5">
    <location>
        <begin position="83"/>
        <end position="151"/>
    </location>
</feature>
<dbReference type="SUPFAM" id="SSF75420">
    <property type="entry name" value="YhbC-like, N-terminal domain"/>
    <property type="match status" value="1"/>
</dbReference>
<dbReference type="AlphaFoldDB" id="A0A7W8D0T9"/>
<keyword evidence="2 3" id="KW-0690">Ribosome biogenesis</keyword>
<dbReference type="GO" id="GO:0006412">
    <property type="term" value="P:translation"/>
    <property type="evidence" value="ECO:0007669"/>
    <property type="project" value="TreeGrafter"/>
</dbReference>
<dbReference type="Gene3D" id="3.30.300.70">
    <property type="entry name" value="RimP-like superfamily, N-terminal"/>
    <property type="match status" value="1"/>
</dbReference>
<dbReference type="Pfam" id="PF02576">
    <property type="entry name" value="RimP_N"/>
    <property type="match status" value="1"/>
</dbReference>
<dbReference type="Pfam" id="PF17384">
    <property type="entry name" value="DUF150_C"/>
    <property type="match status" value="1"/>
</dbReference>
<dbReference type="GO" id="GO:0000028">
    <property type="term" value="P:ribosomal small subunit assembly"/>
    <property type="evidence" value="ECO:0007669"/>
    <property type="project" value="TreeGrafter"/>
</dbReference>
<dbReference type="Gene3D" id="2.30.30.180">
    <property type="entry name" value="Ribosome maturation factor RimP, C-terminal domain"/>
    <property type="match status" value="1"/>
</dbReference>
<dbReference type="EMBL" id="JACJLU010000002">
    <property type="protein sequence ID" value="MBM6830852.1"/>
    <property type="molecule type" value="Genomic_DNA"/>
</dbReference>
<accession>A0A7W8D0T9</accession>
<dbReference type="InterPro" id="IPR003728">
    <property type="entry name" value="Ribosome_maturation_RimP"/>
</dbReference>
<evidence type="ECO:0000313" key="8">
    <source>
        <dbReference type="Proteomes" id="UP000521313"/>
    </source>
</evidence>
<evidence type="ECO:0000313" key="6">
    <source>
        <dbReference type="EMBL" id="MBB5185142.1"/>
    </source>
</evidence>
<proteinExistence type="inferred from homology"/>
<evidence type="ECO:0000313" key="7">
    <source>
        <dbReference type="EMBL" id="MBM6830852.1"/>
    </source>
</evidence>
<evidence type="ECO:0000313" key="9">
    <source>
        <dbReference type="Proteomes" id="UP000775500"/>
    </source>
</evidence>
<reference evidence="6 8" key="1">
    <citation type="submission" date="2020-08" db="EMBL/GenBank/DDBJ databases">
        <title>Genomic Encyclopedia of Type Strains, Phase IV (KMG-IV): sequencing the most valuable type-strain genomes for metagenomic binning, comparative biology and taxonomic classification.</title>
        <authorList>
            <person name="Goeker M."/>
        </authorList>
    </citation>
    <scope>NUCLEOTIDE SEQUENCE [LARGE SCALE GENOMIC DNA]</scope>
    <source>
        <strain evidence="6 8">DSM 26963</strain>
    </source>
</reference>
<keyword evidence="1 3" id="KW-0963">Cytoplasm</keyword>
<feature type="domain" description="Ribosome maturation factor RimP N-terminal" evidence="4">
    <location>
        <begin position="8"/>
        <end position="80"/>
    </location>
</feature>
<dbReference type="Proteomes" id="UP000521313">
    <property type="component" value="Unassembled WGS sequence"/>
</dbReference>
<dbReference type="GO" id="GO:0005829">
    <property type="term" value="C:cytosol"/>
    <property type="evidence" value="ECO:0007669"/>
    <property type="project" value="TreeGrafter"/>
</dbReference>
<reference evidence="7" key="2">
    <citation type="submission" date="2020-08" db="EMBL/GenBank/DDBJ databases">
        <authorList>
            <person name="Cejkova D."/>
            <person name="Kubasova T."/>
            <person name="Jahodarova E."/>
            <person name="Rychlik I."/>
        </authorList>
    </citation>
    <scope>NUCLEOTIDE SEQUENCE</scope>
    <source>
        <strain evidence="7">An423</strain>
    </source>
</reference>
<dbReference type="InterPro" id="IPR035956">
    <property type="entry name" value="RimP_N_sf"/>
</dbReference>
<dbReference type="Proteomes" id="UP000775500">
    <property type="component" value="Unassembled WGS sequence"/>
</dbReference>
<dbReference type="HAMAP" id="MF_01077">
    <property type="entry name" value="RimP"/>
    <property type="match status" value="1"/>
</dbReference>
<sequence length="152" mass="17613">MDKLREWIVPILETKGCHLYDIEWLSSERPPLLRISVEKDDGSMDLDTCAICSDAISEILDQKDWFASEYMLEVCSPGAERELKNEEQLQNAIDQYVFCKLKDPKDGLDSVTGNLLEVNNEFVKIEYRNKTRLKTIDIDRNNILMIRTAVKI</sequence>
<organism evidence="6 8">
    <name type="scientific">Faecalicoccus acidiformans</name>
    <dbReference type="NCBI Taxonomy" id="915173"/>
    <lineage>
        <taxon>Bacteria</taxon>
        <taxon>Bacillati</taxon>
        <taxon>Bacillota</taxon>
        <taxon>Erysipelotrichia</taxon>
        <taxon>Erysipelotrichales</taxon>
        <taxon>Erysipelotrichaceae</taxon>
        <taxon>Faecalicoccus</taxon>
    </lineage>
</organism>
<name>A0A7W8D0T9_9FIRM</name>
<comment type="similarity">
    <text evidence="3">Belongs to the RimP family.</text>
</comment>
<evidence type="ECO:0000256" key="1">
    <source>
        <dbReference type="ARBA" id="ARBA00022490"/>
    </source>
</evidence>
<evidence type="ECO:0000259" key="4">
    <source>
        <dbReference type="Pfam" id="PF02576"/>
    </source>
</evidence>
<dbReference type="InterPro" id="IPR036847">
    <property type="entry name" value="RimP_C_sf"/>
</dbReference>
<keyword evidence="9" id="KW-1185">Reference proteome</keyword>
<evidence type="ECO:0000256" key="3">
    <source>
        <dbReference type="HAMAP-Rule" id="MF_01077"/>
    </source>
</evidence>
<comment type="subcellular location">
    <subcellularLocation>
        <location evidence="3">Cytoplasm</location>
    </subcellularLocation>
</comment>
<dbReference type="SUPFAM" id="SSF74942">
    <property type="entry name" value="YhbC-like, C-terminal domain"/>
    <property type="match status" value="1"/>
</dbReference>
<dbReference type="EMBL" id="JACHHD010000011">
    <property type="protein sequence ID" value="MBB5185142.1"/>
    <property type="molecule type" value="Genomic_DNA"/>
</dbReference>
<dbReference type="PANTHER" id="PTHR33867">
    <property type="entry name" value="RIBOSOME MATURATION FACTOR RIMP"/>
    <property type="match status" value="1"/>
</dbReference>
<dbReference type="InterPro" id="IPR028989">
    <property type="entry name" value="RimP_N"/>
</dbReference>